<dbReference type="EMBL" id="JRKL02000620">
    <property type="protein sequence ID" value="KAF3969680.1"/>
    <property type="molecule type" value="Genomic_DNA"/>
</dbReference>
<dbReference type="Proteomes" id="UP000737018">
    <property type="component" value="Unassembled WGS sequence"/>
</dbReference>
<proteinExistence type="predicted"/>
<feature type="transmembrane region" description="Helical" evidence="1">
    <location>
        <begin position="89"/>
        <end position="107"/>
    </location>
</feature>
<evidence type="ECO:0000256" key="1">
    <source>
        <dbReference type="SAM" id="Phobius"/>
    </source>
</evidence>
<keyword evidence="1" id="KW-0472">Membrane</keyword>
<name>A0A8J4RNQ7_9ROSI</name>
<dbReference type="OrthoDB" id="10635258at2759"/>
<keyword evidence="1" id="KW-1133">Transmembrane helix</keyword>
<evidence type="ECO:0000313" key="3">
    <source>
        <dbReference type="Proteomes" id="UP000737018"/>
    </source>
</evidence>
<accession>A0A8J4RNQ7</accession>
<dbReference type="AlphaFoldDB" id="A0A8J4RNQ7"/>
<protein>
    <submittedName>
        <fullName evidence="2">Uncharacterized protein</fullName>
    </submittedName>
</protein>
<reference evidence="2" key="1">
    <citation type="submission" date="2020-03" db="EMBL/GenBank/DDBJ databases">
        <title>Castanea mollissima Vanexum genome sequencing.</title>
        <authorList>
            <person name="Staton M."/>
        </authorList>
    </citation>
    <scope>NUCLEOTIDE SEQUENCE</scope>
    <source>
        <tissue evidence="2">Leaf</tissue>
    </source>
</reference>
<organism evidence="2 3">
    <name type="scientific">Castanea mollissima</name>
    <name type="common">Chinese chestnut</name>
    <dbReference type="NCBI Taxonomy" id="60419"/>
    <lineage>
        <taxon>Eukaryota</taxon>
        <taxon>Viridiplantae</taxon>
        <taxon>Streptophyta</taxon>
        <taxon>Embryophyta</taxon>
        <taxon>Tracheophyta</taxon>
        <taxon>Spermatophyta</taxon>
        <taxon>Magnoliopsida</taxon>
        <taxon>eudicotyledons</taxon>
        <taxon>Gunneridae</taxon>
        <taxon>Pentapetalae</taxon>
        <taxon>rosids</taxon>
        <taxon>fabids</taxon>
        <taxon>Fagales</taxon>
        <taxon>Fagaceae</taxon>
        <taxon>Castanea</taxon>
    </lineage>
</organism>
<gene>
    <name evidence="2" type="ORF">CMV_006541</name>
</gene>
<comment type="caution">
    <text evidence="2">The sequence shown here is derived from an EMBL/GenBank/DDBJ whole genome shotgun (WGS) entry which is preliminary data.</text>
</comment>
<keyword evidence="3" id="KW-1185">Reference proteome</keyword>
<evidence type="ECO:0000313" key="2">
    <source>
        <dbReference type="EMBL" id="KAF3969680.1"/>
    </source>
</evidence>
<sequence length="108" mass="11743">MSSSLLSQYDCWSALKYANDTILTNETISILDSLTHLTSNALSLLFSYDNFENNTSSWVPTRTERTGFWEAVKKSGGGFKGGVPADSRWWLFSGVGVGLAAWVVGLAA</sequence>
<keyword evidence="1" id="KW-0812">Transmembrane</keyword>